<feature type="transmembrane region" description="Helical" evidence="1">
    <location>
        <begin position="15"/>
        <end position="36"/>
    </location>
</feature>
<sequence length="110" mass="12288">MPLLAYIPPIFFENLVLHIFCSAFLSSQWIAVVTLGDFSHCHLVLSFVLESCAMCLLDMLFGLDCWVWESVVQLVCVLCSFLGSDYGFFFPIGLLLDGSTICRHVAFALV</sequence>
<feature type="transmembrane region" description="Helical" evidence="1">
    <location>
        <begin position="72"/>
        <end position="96"/>
    </location>
</feature>
<dbReference type="AlphaFoldDB" id="A0A7C9E966"/>
<proteinExistence type="predicted"/>
<evidence type="ECO:0000313" key="2">
    <source>
        <dbReference type="EMBL" id="MBA4661187.1"/>
    </source>
</evidence>
<dbReference type="EMBL" id="GISG01211139">
    <property type="protein sequence ID" value="MBA4661187.1"/>
    <property type="molecule type" value="Transcribed_RNA"/>
</dbReference>
<organism evidence="2">
    <name type="scientific">Opuntia streptacantha</name>
    <name type="common">Prickly pear cactus</name>
    <name type="synonym">Opuntia cardona</name>
    <dbReference type="NCBI Taxonomy" id="393608"/>
    <lineage>
        <taxon>Eukaryota</taxon>
        <taxon>Viridiplantae</taxon>
        <taxon>Streptophyta</taxon>
        <taxon>Embryophyta</taxon>
        <taxon>Tracheophyta</taxon>
        <taxon>Spermatophyta</taxon>
        <taxon>Magnoliopsida</taxon>
        <taxon>eudicotyledons</taxon>
        <taxon>Gunneridae</taxon>
        <taxon>Pentapetalae</taxon>
        <taxon>Caryophyllales</taxon>
        <taxon>Cactineae</taxon>
        <taxon>Cactaceae</taxon>
        <taxon>Opuntioideae</taxon>
        <taxon>Opuntia</taxon>
    </lineage>
</organism>
<name>A0A7C9E966_OPUST</name>
<keyword evidence="1" id="KW-0472">Membrane</keyword>
<accession>A0A7C9E966</accession>
<reference evidence="2" key="1">
    <citation type="journal article" date="2013" name="J. Plant Res.">
        <title>Effect of fungi and light on seed germination of three Opuntia species from semiarid lands of central Mexico.</title>
        <authorList>
            <person name="Delgado-Sanchez P."/>
            <person name="Jimenez-Bremont J.F."/>
            <person name="Guerrero-Gonzalez Mde L."/>
            <person name="Flores J."/>
        </authorList>
    </citation>
    <scope>NUCLEOTIDE SEQUENCE</scope>
    <source>
        <tissue evidence="2">Cladode</tissue>
    </source>
</reference>
<evidence type="ECO:0000256" key="1">
    <source>
        <dbReference type="SAM" id="Phobius"/>
    </source>
</evidence>
<reference evidence="2" key="2">
    <citation type="submission" date="2020-07" db="EMBL/GenBank/DDBJ databases">
        <authorList>
            <person name="Vera ALvarez R."/>
            <person name="Arias-Moreno D.M."/>
            <person name="Jimenez-Jacinto V."/>
            <person name="Jimenez-Bremont J.F."/>
            <person name="Swaminathan K."/>
            <person name="Moose S.P."/>
            <person name="Guerrero-Gonzalez M.L."/>
            <person name="Marino-Ramirez L."/>
            <person name="Landsman D."/>
            <person name="Rodriguez-Kessler M."/>
            <person name="Delgado-Sanchez P."/>
        </authorList>
    </citation>
    <scope>NUCLEOTIDE SEQUENCE</scope>
    <source>
        <tissue evidence="2">Cladode</tissue>
    </source>
</reference>
<protein>
    <submittedName>
        <fullName evidence="2">Uncharacterized protein</fullName>
    </submittedName>
</protein>
<keyword evidence="1" id="KW-1133">Transmembrane helix</keyword>
<keyword evidence="1" id="KW-0812">Transmembrane</keyword>
<feature type="transmembrane region" description="Helical" evidence="1">
    <location>
        <begin position="43"/>
        <end position="60"/>
    </location>
</feature>